<evidence type="ECO:0000256" key="20">
    <source>
        <dbReference type="SAM" id="Phobius"/>
    </source>
</evidence>
<dbReference type="GO" id="GO:0009966">
    <property type="term" value="P:regulation of signal transduction"/>
    <property type="evidence" value="ECO:0007669"/>
    <property type="project" value="UniProtKB-ARBA"/>
</dbReference>
<proteinExistence type="inferred from homology"/>
<feature type="signal peptide" evidence="21">
    <location>
        <begin position="1"/>
        <end position="21"/>
    </location>
</feature>
<evidence type="ECO:0000256" key="3">
    <source>
        <dbReference type="ARBA" id="ARBA00022553"/>
    </source>
</evidence>
<feature type="region of interest" description="Disordered" evidence="19">
    <location>
        <begin position="1181"/>
        <end position="1205"/>
    </location>
</feature>
<dbReference type="FunFam" id="1.10.510.10:FF:000027">
    <property type="entry name" value="Receptor protein-tyrosine kinase"/>
    <property type="match status" value="1"/>
</dbReference>
<dbReference type="GO" id="GO:0043235">
    <property type="term" value="C:receptor complex"/>
    <property type="evidence" value="ECO:0007669"/>
    <property type="project" value="TreeGrafter"/>
</dbReference>
<dbReference type="GO" id="GO:0009925">
    <property type="term" value="C:basal plasma membrane"/>
    <property type="evidence" value="ECO:0007669"/>
    <property type="project" value="TreeGrafter"/>
</dbReference>
<evidence type="ECO:0000256" key="1">
    <source>
        <dbReference type="ARBA" id="ARBA00004479"/>
    </source>
</evidence>
<keyword evidence="21" id="KW-0732">Signal</keyword>
<feature type="active site" description="Proton acceptor" evidence="16">
    <location>
        <position position="1006"/>
    </location>
</feature>
<organism evidence="23 24">
    <name type="scientific">Hermetia illucens</name>
    <name type="common">Black soldier fly</name>
    <dbReference type="NCBI Taxonomy" id="343691"/>
    <lineage>
        <taxon>Eukaryota</taxon>
        <taxon>Metazoa</taxon>
        <taxon>Ecdysozoa</taxon>
        <taxon>Arthropoda</taxon>
        <taxon>Hexapoda</taxon>
        <taxon>Insecta</taxon>
        <taxon>Pterygota</taxon>
        <taxon>Neoptera</taxon>
        <taxon>Endopterygota</taxon>
        <taxon>Diptera</taxon>
        <taxon>Brachycera</taxon>
        <taxon>Stratiomyomorpha</taxon>
        <taxon>Stratiomyidae</taxon>
        <taxon>Hermetiinae</taxon>
        <taxon>Hermetia</taxon>
    </lineage>
</organism>
<dbReference type="SMART" id="SM00261">
    <property type="entry name" value="FU"/>
    <property type="match status" value="7"/>
</dbReference>
<dbReference type="InterPro" id="IPR020635">
    <property type="entry name" value="Tyr_kinase_cat_dom"/>
</dbReference>
<evidence type="ECO:0000313" key="24">
    <source>
        <dbReference type="Proteomes" id="UP000594454"/>
    </source>
</evidence>
<dbReference type="SUPFAM" id="SSF56112">
    <property type="entry name" value="Protein kinase-like (PK-like)"/>
    <property type="match status" value="1"/>
</dbReference>
<dbReference type="InterPro" id="IPR000494">
    <property type="entry name" value="Rcpt_L-dom"/>
</dbReference>
<accession>A0A7R8U9C6</accession>
<evidence type="ECO:0000256" key="8">
    <source>
        <dbReference type="ARBA" id="ARBA00022840"/>
    </source>
</evidence>
<keyword evidence="9 20" id="KW-1133">Transmembrane helix</keyword>
<dbReference type="FunFam" id="3.30.200.20:FF:000422">
    <property type="entry name" value="Receptor protein-tyrosine kinase"/>
    <property type="match status" value="1"/>
</dbReference>
<dbReference type="InParanoid" id="A0A7R8U9C6"/>
<evidence type="ECO:0000256" key="12">
    <source>
        <dbReference type="ARBA" id="ARBA00023170"/>
    </source>
</evidence>
<dbReference type="GO" id="GO:0008284">
    <property type="term" value="P:positive regulation of cell population proliferation"/>
    <property type="evidence" value="ECO:0007669"/>
    <property type="project" value="TreeGrafter"/>
</dbReference>
<feature type="compositionally biased region" description="Basic and acidic residues" evidence="19">
    <location>
        <begin position="24"/>
        <end position="41"/>
    </location>
</feature>
<dbReference type="InterPro" id="IPR009030">
    <property type="entry name" value="Growth_fac_rcpt_cys_sf"/>
</dbReference>
<dbReference type="PANTHER" id="PTHR24416:SF566">
    <property type="entry name" value="EPIDERMAL GROWTH FACTOR RECEPTOR"/>
    <property type="match status" value="1"/>
</dbReference>
<dbReference type="Gene3D" id="3.80.20.20">
    <property type="entry name" value="Receptor L-domain"/>
    <property type="match status" value="3"/>
</dbReference>
<name>A0A7R8U9C6_HERIL</name>
<evidence type="ECO:0000256" key="15">
    <source>
        <dbReference type="PIRNR" id="PIRNR000619"/>
    </source>
</evidence>
<dbReference type="InterPro" id="IPR008266">
    <property type="entry name" value="Tyr_kinase_AS"/>
</dbReference>
<dbReference type="InterPro" id="IPR006212">
    <property type="entry name" value="Furin_repeat"/>
</dbReference>
<evidence type="ECO:0000256" key="10">
    <source>
        <dbReference type="ARBA" id="ARBA00023136"/>
    </source>
</evidence>
<comment type="similarity">
    <text evidence="15">Belongs to the protein kinase superfamily. Tyr protein kinase family. EGF receptor subfamily.</text>
</comment>
<evidence type="ECO:0000256" key="21">
    <source>
        <dbReference type="SAM" id="SignalP"/>
    </source>
</evidence>
<feature type="transmembrane region" description="Helical" evidence="20">
    <location>
        <begin position="812"/>
        <end position="833"/>
    </location>
</feature>
<feature type="chain" id="PRO_5031361014" description="Receptor protein-tyrosine kinase" evidence="21">
    <location>
        <begin position="22"/>
        <end position="1338"/>
    </location>
</feature>
<keyword evidence="4 15" id="KW-0808">Transferase</keyword>
<dbReference type="Pfam" id="PF14843">
    <property type="entry name" value="GF_recep_IV"/>
    <property type="match status" value="2"/>
</dbReference>
<dbReference type="Proteomes" id="UP000594454">
    <property type="component" value="Chromosome 1"/>
</dbReference>
<keyword evidence="11 15" id="KW-0829">Tyrosine-protein kinase</keyword>
<dbReference type="Gene3D" id="2.10.220.10">
    <property type="entry name" value="Hormone Receptor, Insulin-like Growth Factor Receptor 1, Chain A, domain 2"/>
    <property type="match status" value="3"/>
</dbReference>
<dbReference type="PANTHER" id="PTHR24416">
    <property type="entry name" value="TYROSINE-PROTEIN KINASE RECEPTOR"/>
    <property type="match status" value="1"/>
</dbReference>
<dbReference type="Pfam" id="PF07714">
    <property type="entry name" value="PK_Tyr_Ser-Thr"/>
    <property type="match status" value="1"/>
</dbReference>
<gene>
    <name evidence="23" type="ORF">HERILL_LOCUS2</name>
</gene>
<dbReference type="InterPro" id="IPR000719">
    <property type="entry name" value="Prot_kinase_dom"/>
</dbReference>
<dbReference type="InterPro" id="IPR017441">
    <property type="entry name" value="Protein_kinase_ATP_BS"/>
</dbReference>
<protein>
    <recommendedName>
        <fullName evidence="2 15">Receptor protein-tyrosine kinase</fullName>
        <ecNumber evidence="2 15">2.7.10.1</ecNumber>
    </recommendedName>
</protein>
<dbReference type="CDD" id="cd05057">
    <property type="entry name" value="PTKc_EGFR_like"/>
    <property type="match status" value="1"/>
</dbReference>
<dbReference type="SMART" id="SM00219">
    <property type="entry name" value="TyrKc"/>
    <property type="match status" value="1"/>
</dbReference>
<evidence type="ECO:0000259" key="22">
    <source>
        <dbReference type="PROSITE" id="PS50011"/>
    </source>
</evidence>
<evidence type="ECO:0000256" key="6">
    <source>
        <dbReference type="ARBA" id="ARBA00022741"/>
    </source>
</evidence>
<keyword evidence="3" id="KW-0597">Phosphoprotein</keyword>
<dbReference type="PRINTS" id="PR00109">
    <property type="entry name" value="TYRKINASE"/>
</dbReference>
<evidence type="ECO:0000256" key="9">
    <source>
        <dbReference type="ARBA" id="ARBA00022989"/>
    </source>
</evidence>
<feature type="transmembrane region" description="Helical" evidence="20">
    <location>
        <begin position="943"/>
        <end position="968"/>
    </location>
</feature>
<keyword evidence="7 15" id="KW-0418">Kinase</keyword>
<evidence type="ECO:0000256" key="4">
    <source>
        <dbReference type="ARBA" id="ARBA00022679"/>
    </source>
</evidence>
<dbReference type="OrthoDB" id="6219513at2759"/>
<evidence type="ECO:0000313" key="23">
    <source>
        <dbReference type="EMBL" id="CAD7076595.1"/>
    </source>
</evidence>
<dbReference type="FunFam" id="2.10.220.10:FF:000024">
    <property type="entry name" value="Receptor protein-tyrosine kinase"/>
    <property type="match status" value="1"/>
</dbReference>
<evidence type="ECO:0000256" key="14">
    <source>
        <dbReference type="ARBA" id="ARBA00051243"/>
    </source>
</evidence>
<dbReference type="InterPro" id="IPR011009">
    <property type="entry name" value="Kinase-like_dom_sf"/>
</dbReference>
<dbReference type="CDD" id="cd00064">
    <property type="entry name" value="FU"/>
    <property type="match status" value="5"/>
</dbReference>
<dbReference type="SUPFAM" id="SSF52058">
    <property type="entry name" value="L domain-like"/>
    <property type="match status" value="2"/>
</dbReference>
<dbReference type="PROSITE" id="PS00109">
    <property type="entry name" value="PROTEIN_KINASE_TYR"/>
    <property type="match status" value="1"/>
</dbReference>
<evidence type="ECO:0000256" key="16">
    <source>
        <dbReference type="PIRSR" id="PIRSR000619-1"/>
    </source>
</evidence>
<dbReference type="GO" id="GO:0004714">
    <property type="term" value="F:transmembrane receptor protein tyrosine kinase activity"/>
    <property type="evidence" value="ECO:0007669"/>
    <property type="project" value="UniProtKB-EC"/>
</dbReference>
<comment type="subcellular location">
    <subcellularLocation>
        <location evidence="1">Membrane</location>
        <topology evidence="1">Single-pass type I membrane protein</topology>
    </subcellularLocation>
</comment>
<dbReference type="GO" id="GO:0043066">
    <property type="term" value="P:negative regulation of apoptotic process"/>
    <property type="evidence" value="ECO:0007669"/>
    <property type="project" value="TreeGrafter"/>
</dbReference>
<evidence type="ECO:0000256" key="2">
    <source>
        <dbReference type="ARBA" id="ARBA00011902"/>
    </source>
</evidence>
<dbReference type="InterPro" id="IPR001245">
    <property type="entry name" value="Ser-Thr/Tyr_kinase_cat_dom"/>
</dbReference>
<dbReference type="Gene3D" id="3.30.200.20">
    <property type="entry name" value="Phosphorylase Kinase, domain 1"/>
    <property type="match status" value="1"/>
</dbReference>
<keyword evidence="8 15" id="KW-0067">ATP-binding</keyword>
<dbReference type="GO" id="GO:0022008">
    <property type="term" value="P:neurogenesis"/>
    <property type="evidence" value="ECO:0007669"/>
    <property type="project" value="TreeGrafter"/>
</dbReference>
<dbReference type="EMBL" id="LR899009">
    <property type="protein sequence ID" value="CAD7076595.1"/>
    <property type="molecule type" value="Genomic_DNA"/>
</dbReference>
<feature type="binding site" evidence="17">
    <location>
        <begin position="887"/>
        <end position="895"/>
    </location>
    <ligand>
        <name>ATP</name>
        <dbReference type="ChEBI" id="CHEBI:30616"/>
    </ligand>
</feature>
<dbReference type="FunFam" id="2.10.220.10:FF:000001">
    <property type="entry name" value="Receptor protein-tyrosine kinase"/>
    <property type="match status" value="1"/>
</dbReference>
<dbReference type="SUPFAM" id="SSF57184">
    <property type="entry name" value="Growth factor receptor domain"/>
    <property type="match status" value="3"/>
</dbReference>
<dbReference type="InterPro" id="IPR036941">
    <property type="entry name" value="Rcpt_L-dom_sf"/>
</dbReference>
<keyword evidence="6 15" id="KW-0547">Nucleotide-binding</keyword>
<dbReference type="InterPro" id="IPR016245">
    <property type="entry name" value="Tyr_kinase_EGF/ERB/XmrK_rcpt"/>
</dbReference>
<keyword evidence="12 15" id="KW-0675">Receptor</keyword>
<dbReference type="PROSITE" id="PS50011">
    <property type="entry name" value="PROTEIN_KINASE_DOM"/>
    <property type="match status" value="1"/>
</dbReference>
<evidence type="ECO:0000256" key="7">
    <source>
        <dbReference type="ARBA" id="ARBA00022777"/>
    </source>
</evidence>
<evidence type="ECO:0000256" key="18">
    <source>
        <dbReference type="PROSITE-ProRule" id="PRU10141"/>
    </source>
</evidence>
<dbReference type="GO" id="GO:0038127">
    <property type="term" value="P:ERBB signaling pathway"/>
    <property type="evidence" value="ECO:0007669"/>
    <property type="project" value="UniProtKB-ARBA"/>
</dbReference>
<evidence type="ECO:0000256" key="11">
    <source>
        <dbReference type="ARBA" id="ARBA00023137"/>
    </source>
</evidence>
<dbReference type="InterPro" id="IPR032778">
    <property type="entry name" value="GF_recep_IV"/>
</dbReference>
<keyword evidence="10 15" id="KW-0472">Membrane</keyword>
<dbReference type="PROSITE" id="PS00107">
    <property type="entry name" value="PROTEIN_KINASE_ATP"/>
    <property type="match status" value="1"/>
</dbReference>
<sequence length="1338" mass="150611">MKLVLILGLLLLNLVVWSNQASEPSERNNGDRQIRNNEGKRRKELRGPQSSHPQEDNPTEFVKGKICIGTNSRLSVPSNREHHYRNLRERFINCTYVDGNLELTWLQDKNLKLNFLEHIREVTGYILISHVDVEHIVLPKLQIIRGRTFFKLNVQEENFSLFVTHSQMHTLELPALRDILQGSVGLYNNFNLCHIKTIEWEEIMSDPEGKYKYVYNFTVPERECPKCDKQCERGCWGEGPHNCQKFSKLTCSPQCAQGRCFGPNPRECCHLFCAGGCTGPTQKDCLACRNFYDDGVCKQECPPMQRYNPITYLWEANPEGKYAYGATCVKSCPEHLLRDNGACVRTCPSKKMAKDGNIDDFKGCTIIDGSIRILDQTFAGYQEVYRNFSFGPRYVKMHPDRLEVFSTVKEVTGFIDIQGEHPDFKNLSYFRNLEVIHGRQLMENYFASFSVVKSSLVSLELKSLKRINSGAVVIQENPNICYADGIDWSKIQKSSEHGYVIAKNRDPKECRKDNFICSEQCDSSGCWGAGPDQCLECKNYKYNGTCIASCDSIVNAYHADSKTCKTCHRECKSCIGPGPDNCTQCRHVRDGHICLAKCPETKYSDNGICRPCSDVCNGCTGPRNTIAHDGCITCEKAIINDDASIGRCLGKNESCPIGYYFEYFMSQEQTNALKALAGKILCRKCHPRCKVCKGYGFHESVCLKCAGYKRGEQCEDECPMNYYADEEKQECFECHKECQGCYGPGPDNCISCRTYKLFLDGENHPDNTTAFNCTDKCPPNYPHVNTVPYSDRPYCAAEMEGLVQGATAKSSMILIGMLALLLGLLVVMVALIYHCRQKTRAKKEAVKMSKQIVGCEDAEPLRPTNIAPNLNKLRIIKESELSKSNILGTGAFGKVFKGVWVPEGENVKIPVAIKELLNESGFESSKEFLAEAYIMASVEHPNLVKLLAVCMASQMMLVTQLMPLGSLFNYVREKKNNIGSKALLNWSAQIARGMAYLEERRLVHRDLAARNVLVQTPSFVKITDFGLAKLLAETNEYKAAGGKMPIKWLALECIRHRIFTSKSDVWAFGVTIWELLTFGQRPHENVPAKDIPDLIESGAKLEQPEICSLDVYCTLLQCWHLEPEMRPSFKQLVDTFADYARDPGRYLVIPGDKFTRLPPYTSQDEKDLIRRLSSPFYNQEPQAENEDYLQPKVQPGPSCQQQSESLPKSLRYCSVSLNRTSSGDDETDSNYRKVGIGNLHLDLPLDEDDYLMPTCQPTNGNSAPSGYMDLIGVPASIDNPEYLMSSGPGPSDTDSAVPTQTIGIPVLSSEGEQTSSDHEYYNDLQRELQPLHRSETTV</sequence>
<feature type="region of interest" description="Disordered" evidence="19">
    <location>
        <begin position="22"/>
        <end position="59"/>
    </location>
</feature>
<dbReference type="FunCoup" id="A0A7R8U9C6">
    <property type="interactions" value="602"/>
</dbReference>
<dbReference type="PIRSF" id="PIRSF000619">
    <property type="entry name" value="TyrPK_EGF-R"/>
    <property type="match status" value="1"/>
</dbReference>
<evidence type="ECO:0000256" key="5">
    <source>
        <dbReference type="ARBA" id="ARBA00022692"/>
    </source>
</evidence>
<dbReference type="EC" id="2.7.10.1" evidence="2 15"/>
<comment type="catalytic activity">
    <reaction evidence="14">
        <text>L-tyrosyl-[protein] + ATP = O-phospho-L-tyrosyl-[protein] + ADP + H(+)</text>
        <dbReference type="Rhea" id="RHEA:10596"/>
        <dbReference type="Rhea" id="RHEA-COMP:10136"/>
        <dbReference type="Rhea" id="RHEA-COMP:20101"/>
        <dbReference type="ChEBI" id="CHEBI:15378"/>
        <dbReference type="ChEBI" id="CHEBI:30616"/>
        <dbReference type="ChEBI" id="CHEBI:46858"/>
        <dbReference type="ChEBI" id="CHEBI:61978"/>
        <dbReference type="ChEBI" id="CHEBI:456216"/>
        <dbReference type="EC" id="2.7.10.1"/>
    </reaction>
</comment>
<reference evidence="23 24" key="1">
    <citation type="submission" date="2020-11" db="EMBL/GenBank/DDBJ databases">
        <authorList>
            <person name="Wallbank WR R."/>
            <person name="Pardo Diaz C."/>
            <person name="Kozak K."/>
            <person name="Martin S."/>
            <person name="Jiggins C."/>
            <person name="Moest M."/>
            <person name="Warren A I."/>
            <person name="Generalovic N T."/>
            <person name="Byers J.R.P. K."/>
            <person name="Montejo-Kovacevich G."/>
            <person name="Yen C E."/>
        </authorList>
    </citation>
    <scope>NUCLEOTIDE SEQUENCE [LARGE SCALE GENOMIC DNA]</scope>
</reference>
<evidence type="ECO:0000256" key="19">
    <source>
        <dbReference type="SAM" id="MobiDB-lite"/>
    </source>
</evidence>
<dbReference type="GO" id="GO:0005524">
    <property type="term" value="F:ATP binding"/>
    <property type="evidence" value="ECO:0007669"/>
    <property type="project" value="UniProtKB-UniRule"/>
</dbReference>
<dbReference type="FunFam" id="3.80.20.20:FF:000009">
    <property type="entry name" value="Receptor protein-tyrosine kinase"/>
    <property type="match status" value="1"/>
</dbReference>
<dbReference type="InterPro" id="IPR050122">
    <property type="entry name" value="RTK"/>
</dbReference>
<evidence type="ECO:0000256" key="13">
    <source>
        <dbReference type="ARBA" id="ARBA00023180"/>
    </source>
</evidence>
<keyword evidence="24" id="KW-1185">Reference proteome</keyword>
<dbReference type="Gene3D" id="1.10.510.10">
    <property type="entry name" value="Transferase(Phosphotransferase) domain 1"/>
    <property type="match status" value="1"/>
</dbReference>
<feature type="domain" description="Protein kinase" evidence="22">
    <location>
        <begin position="881"/>
        <end position="1140"/>
    </location>
</feature>
<keyword evidence="5 20" id="KW-0812">Transmembrane</keyword>
<dbReference type="Pfam" id="PF01030">
    <property type="entry name" value="Recep_L_domain"/>
    <property type="match status" value="2"/>
</dbReference>
<feature type="binding site" evidence="17 18">
    <location>
        <position position="914"/>
    </location>
    <ligand>
        <name>ATP</name>
        <dbReference type="ChEBI" id="CHEBI:30616"/>
    </ligand>
</feature>
<evidence type="ECO:0000256" key="17">
    <source>
        <dbReference type="PIRSR" id="PIRSR000619-2"/>
    </source>
</evidence>
<keyword evidence="13" id="KW-0325">Glycoprotein</keyword>